<sequence>MSHQLAPDYDVVGVGFGPSNLSLAIALEDCARQRRLDCRALFVERQPSFKWHGGMLLPGSNMQISFLKDLVSLRDPTSPFTFINYLHKSGRLLDFTNCRTFYPSRIEFNDYLRWVAGQFDAMVEYGETVVAVEPVSAGQSVVALRVVTRTGDGAEQSRIARNLVVAVGGVPHVPAVFQSVAGDRRVVHTSGYLDSSAIAELSGRAPRVAVIGGGQSAAEVTLDLSERNPNVRIDLVFRGHALKPSDSSPFVNEIFNPDYIDHFHSRDESQRAAIIRSFRNTNYAVVDPDLLDQLYRMTYQQRVCGSRRLALHPRSEIVGAQAVRDGIALELLNKDEGIRHHATYDAIVLATGYERSPIPAFLDPISRYIETSALERDYRLQTSPGFRPQVYLQGCSEISHGLSDTLLSVLPMRAHEITAALMSSTGTQRGVEQEPHLAERVYS</sequence>
<dbReference type="PANTHER" id="PTHR42802">
    <property type="entry name" value="MONOOXYGENASE"/>
    <property type="match status" value="1"/>
</dbReference>
<dbReference type="Gene3D" id="3.50.50.60">
    <property type="entry name" value="FAD/NAD(P)-binding domain"/>
    <property type="match status" value="1"/>
</dbReference>
<dbReference type="SUPFAM" id="SSF51905">
    <property type="entry name" value="FAD/NAD(P)-binding domain"/>
    <property type="match status" value="2"/>
</dbReference>
<comment type="similarity">
    <text evidence="3">Belongs to the lysine N(6)-hydroxylase/L-ornithine N(5)-oxygenase family.</text>
</comment>
<dbReference type="EMBL" id="JAFCLK010000021">
    <property type="protein sequence ID" value="MBR1138493.1"/>
    <property type="molecule type" value="Genomic_DNA"/>
</dbReference>
<keyword evidence="7" id="KW-0560">Oxidoreductase</keyword>
<keyword evidence="4" id="KW-0285">Flavoprotein</keyword>
<protein>
    <submittedName>
        <fullName evidence="8">Lysine N(6)-hydroxylase/L-ornithine N(5)-oxygenase family protein</fullName>
    </submittedName>
</protein>
<dbReference type="Pfam" id="PF13434">
    <property type="entry name" value="Lys_Orn_oxgnase"/>
    <property type="match status" value="1"/>
</dbReference>
<reference evidence="9" key="1">
    <citation type="journal article" date="2021" name="ISME J.">
        <title>Evolutionary origin and ecological implication of a unique nif island in free-living Bradyrhizobium lineages.</title>
        <authorList>
            <person name="Tao J."/>
        </authorList>
    </citation>
    <scope>NUCLEOTIDE SEQUENCE [LARGE SCALE GENOMIC DNA]</scope>
    <source>
        <strain evidence="9">SZCCT0094</strain>
    </source>
</reference>
<gene>
    <name evidence="8" type="ORF">JQ619_22240</name>
</gene>
<dbReference type="RefSeq" id="WP_172242805.1">
    <property type="nucleotide sequence ID" value="NZ_JABFDP010000044.1"/>
</dbReference>
<evidence type="ECO:0000256" key="6">
    <source>
        <dbReference type="ARBA" id="ARBA00022857"/>
    </source>
</evidence>
<name>A0ABS5GAY9_9BRAD</name>
<evidence type="ECO:0000313" key="8">
    <source>
        <dbReference type="EMBL" id="MBR1138493.1"/>
    </source>
</evidence>
<evidence type="ECO:0000256" key="2">
    <source>
        <dbReference type="ARBA" id="ARBA00004924"/>
    </source>
</evidence>
<dbReference type="Proteomes" id="UP001314635">
    <property type="component" value="Unassembled WGS sequence"/>
</dbReference>
<dbReference type="PANTHER" id="PTHR42802:SF1">
    <property type="entry name" value="L-ORNITHINE N(5)-MONOOXYGENASE"/>
    <property type="match status" value="1"/>
</dbReference>
<evidence type="ECO:0000256" key="7">
    <source>
        <dbReference type="ARBA" id="ARBA00023002"/>
    </source>
</evidence>
<keyword evidence="6" id="KW-0521">NADP</keyword>
<comment type="caution">
    <text evidence="8">The sequence shown here is derived from an EMBL/GenBank/DDBJ whole genome shotgun (WGS) entry which is preliminary data.</text>
</comment>
<proteinExistence type="inferred from homology"/>
<evidence type="ECO:0000256" key="1">
    <source>
        <dbReference type="ARBA" id="ARBA00001974"/>
    </source>
</evidence>
<accession>A0ABS5GAY9</accession>
<comment type="pathway">
    <text evidence="2">Siderophore biosynthesis.</text>
</comment>
<keyword evidence="5" id="KW-0274">FAD</keyword>
<organism evidence="8 9">
    <name type="scientific">Bradyrhizobium denitrificans</name>
    <dbReference type="NCBI Taxonomy" id="2734912"/>
    <lineage>
        <taxon>Bacteria</taxon>
        <taxon>Pseudomonadati</taxon>
        <taxon>Pseudomonadota</taxon>
        <taxon>Alphaproteobacteria</taxon>
        <taxon>Hyphomicrobiales</taxon>
        <taxon>Nitrobacteraceae</taxon>
        <taxon>Bradyrhizobium</taxon>
    </lineage>
</organism>
<evidence type="ECO:0000256" key="4">
    <source>
        <dbReference type="ARBA" id="ARBA00022630"/>
    </source>
</evidence>
<dbReference type="InterPro" id="IPR025700">
    <property type="entry name" value="Lys/Orn_oxygenase"/>
</dbReference>
<dbReference type="InterPro" id="IPR036188">
    <property type="entry name" value="FAD/NAD-bd_sf"/>
</dbReference>
<evidence type="ECO:0000256" key="3">
    <source>
        <dbReference type="ARBA" id="ARBA00007588"/>
    </source>
</evidence>
<evidence type="ECO:0000256" key="5">
    <source>
        <dbReference type="ARBA" id="ARBA00022827"/>
    </source>
</evidence>
<keyword evidence="9" id="KW-1185">Reference proteome</keyword>
<dbReference type="PRINTS" id="PR00368">
    <property type="entry name" value="FADPNR"/>
</dbReference>
<comment type="cofactor">
    <cofactor evidence="1">
        <name>FAD</name>
        <dbReference type="ChEBI" id="CHEBI:57692"/>
    </cofactor>
</comment>
<evidence type="ECO:0000313" key="9">
    <source>
        <dbReference type="Proteomes" id="UP001314635"/>
    </source>
</evidence>